<comment type="function">
    <text evidence="1">Golgi membrane protein involved in vesicular trafficking and spindle migration.</text>
</comment>
<evidence type="ECO:0000256" key="1">
    <source>
        <dbReference type="ARBA" id="ARBA00002978"/>
    </source>
</evidence>
<feature type="compositionally biased region" description="Acidic residues" evidence="10">
    <location>
        <begin position="329"/>
        <end position="344"/>
    </location>
</feature>
<feature type="transmembrane region" description="Helical" evidence="11">
    <location>
        <begin position="275"/>
        <end position="296"/>
    </location>
</feature>
<proteinExistence type="inferred from homology"/>
<keyword evidence="14" id="KW-1185">Reference proteome</keyword>
<evidence type="ECO:0000256" key="7">
    <source>
        <dbReference type="ARBA" id="ARBA00022989"/>
    </source>
</evidence>
<comment type="similarity">
    <text evidence="3">Belongs to the TVP38/TMEM64 family.</text>
</comment>
<evidence type="ECO:0000256" key="4">
    <source>
        <dbReference type="ARBA" id="ARBA00013533"/>
    </source>
</evidence>
<name>A0A139H8S6_9PEZI</name>
<organism evidence="13 14">
    <name type="scientific">Pseudocercospora eumusae</name>
    <dbReference type="NCBI Taxonomy" id="321146"/>
    <lineage>
        <taxon>Eukaryota</taxon>
        <taxon>Fungi</taxon>
        <taxon>Dikarya</taxon>
        <taxon>Ascomycota</taxon>
        <taxon>Pezizomycotina</taxon>
        <taxon>Dothideomycetes</taxon>
        <taxon>Dothideomycetidae</taxon>
        <taxon>Mycosphaerellales</taxon>
        <taxon>Mycosphaerellaceae</taxon>
        <taxon>Pseudocercospora</taxon>
    </lineage>
</organism>
<dbReference type="InterPro" id="IPR051076">
    <property type="entry name" value="Golgi_membrane_TVP38/TMEM64"/>
</dbReference>
<keyword evidence="9 11" id="KW-0472">Membrane</keyword>
<evidence type="ECO:0000256" key="3">
    <source>
        <dbReference type="ARBA" id="ARBA00008640"/>
    </source>
</evidence>
<comment type="subcellular location">
    <subcellularLocation>
        <location evidence="2">Golgi apparatus membrane</location>
        <topology evidence="2">Multi-pass membrane protein</topology>
    </subcellularLocation>
</comment>
<dbReference type="STRING" id="321146.A0A139H8S6"/>
<keyword evidence="8" id="KW-0333">Golgi apparatus</keyword>
<keyword evidence="7 11" id="KW-1133">Transmembrane helix</keyword>
<evidence type="ECO:0000256" key="9">
    <source>
        <dbReference type="ARBA" id="ARBA00023136"/>
    </source>
</evidence>
<evidence type="ECO:0000256" key="6">
    <source>
        <dbReference type="ARBA" id="ARBA00022692"/>
    </source>
</evidence>
<sequence>MGDAEHYNSIARALAANYDSPSEPPILPISHSRPTTSPLWSRRSLDSPSTRPRTKTSRYLQTAEKYNRKALRLWSNLSPLQKSALLLFTLTSFTLTLLILLYHEKLFAFLAPAAKTWRDLPAGWLILWITTIFISFPPMIGYSTCVTIAGFVFGMRKAWMIMASATVVGSTASFVVSRTVLKKYVSRMTEKNARFAALSLVLKHDGLKLLVMIRLCPLPYSFANGAISTIPTVGWKEFAVATALASPKLLVQVFVGARLGDLAENGDTMDLKTKVVSYLGAIGGMAVGGLTGYLIYARTVARAKELEAGEGGGDTRRRRSSSSSVGGEYLDDDDEERDEREDDALSLHTTAYEDDLDIGYRDEFTDDEDAVERDPFDAGDGPEYEETTSQTGKQ</sequence>
<feature type="transmembrane region" description="Helical" evidence="11">
    <location>
        <begin position="84"/>
        <end position="103"/>
    </location>
</feature>
<reference evidence="13 14" key="1">
    <citation type="submission" date="2015-07" db="EMBL/GenBank/DDBJ databases">
        <title>Comparative genomics of the Sigatoka disease complex on banana suggests a link between parallel evolutionary changes in Pseudocercospora fijiensis and Pseudocercospora eumusae and increased virulence on the banana host.</title>
        <authorList>
            <person name="Chang T.-C."/>
            <person name="Salvucci A."/>
            <person name="Crous P.W."/>
            <person name="Stergiopoulos I."/>
        </authorList>
    </citation>
    <scope>NUCLEOTIDE SEQUENCE [LARGE SCALE GENOMIC DNA]</scope>
    <source>
        <strain evidence="13 14">CBS 114824</strain>
    </source>
</reference>
<evidence type="ECO:0000259" key="12">
    <source>
        <dbReference type="Pfam" id="PF09335"/>
    </source>
</evidence>
<dbReference type="GO" id="GO:0000139">
    <property type="term" value="C:Golgi membrane"/>
    <property type="evidence" value="ECO:0007669"/>
    <property type="project" value="UniProtKB-SubCell"/>
</dbReference>
<comment type="caution">
    <text evidence="13">The sequence shown here is derived from an EMBL/GenBank/DDBJ whole genome shotgun (WGS) entry which is preliminary data.</text>
</comment>
<evidence type="ECO:0000256" key="2">
    <source>
        <dbReference type="ARBA" id="ARBA00004653"/>
    </source>
</evidence>
<dbReference type="OrthoDB" id="166803at2759"/>
<keyword evidence="6 11" id="KW-0812">Transmembrane</keyword>
<evidence type="ECO:0000256" key="11">
    <source>
        <dbReference type="SAM" id="Phobius"/>
    </source>
</evidence>
<dbReference type="Proteomes" id="UP000070133">
    <property type="component" value="Unassembled WGS sequence"/>
</dbReference>
<dbReference type="PANTHER" id="PTHR47549:SF1">
    <property type="entry name" value="GOLGI APPARATUS MEMBRANE PROTEIN TVP38"/>
    <property type="match status" value="1"/>
</dbReference>
<evidence type="ECO:0000256" key="10">
    <source>
        <dbReference type="SAM" id="MobiDB-lite"/>
    </source>
</evidence>
<dbReference type="InterPro" id="IPR032816">
    <property type="entry name" value="VTT_dom"/>
</dbReference>
<gene>
    <name evidence="13" type="ORF">AC578_10864</name>
</gene>
<evidence type="ECO:0000256" key="5">
    <source>
        <dbReference type="ARBA" id="ARBA00020673"/>
    </source>
</evidence>
<dbReference type="Pfam" id="PF09335">
    <property type="entry name" value="VTT_dom"/>
    <property type="match status" value="1"/>
</dbReference>
<dbReference type="GO" id="GO:0016192">
    <property type="term" value="P:vesicle-mediated transport"/>
    <property type="evidence" value="ECO:0007669"/>
    <property type="project" value="TreeGrafter"/>
</dbReference>
<evidence type="ECO:0000256" key="8">
    <source>
        <dbReference type="ARBA" id="ARBA00023034"/>
    </source>
</evidence>
<dbReference type="GO" id="GO:0000022">
    <property type="term" value="P:mitotic spindle elongation"/>
    <property type="evidence" value="ECO:0007669"/>
    <property type="project" value="TreeGrafter"/>
</dbReference>
<feature type="transmembrane region" description="Helical" evidence="11">
    <location>
        <begin position="124"/>
        <end position="153"/>
    </location>
</feature>
<evidence type="ECO:0000313" key="13">
    <source>
        <dbReference type="EMBL" id="KXS98845.1"/>
    </source>
</evidence>
<feature type="region of interest" description="Disordered" evidence="10">
    <location>
        <begin position="307"/>
        <end position="394"/>
    </location>
</feature>
<dbReference type="AlphaFoldDB" id="A0A139H8S6"/>
<accession>A0A139H8S6</accession>
<feature type="region of interest" description="Disordered" evidence="10">
    <location>
        <begin position="24"/>
        <end position="57"/>
    </location>
</feature>
<protein>
    <recommendedName>
        <fullName evidence="4">Golgi apparatus membrane protein TVP38</fullName>
    </recommendedName>
    <alternativeName>
        <fullName evidence="5">Golgi apparatus membrane protein tvp38</fullName>
    </alternativeName>
</protein>
<feature type="transmembrane region" description="Helical" evidence="11">
    <location>
        <begin position="159"/>
        <end position="181"/>
    </location>
</feature>
<evidence type="ECO:0000313" key="14">
    <source>
        <dbReference type="Proteomes" id="UP000070133"/>
    </source>
</evidence>
<dbReference type="PANTHER" id="PTHR47549">
    <property type="entry name" value="GOLGI APPARATUS MEMBRANE PROTEIN TVP38-RELATED"/>
    <property type="match status" value="1"/>
</dbReference>
<dbReference type="EMBL" id="LFZN01000104">
    <property type="protein sequence ID" value="KXS98845.1"/>
    <property type="molecule type" value="Genomic_DNA"/>
</dbReference>
<feature type="domain" description="VTT" evidence="12">
    <location>
        <begin position="142"/>
        <end position="257"/>
    </location>
</feature>